<dbReference type="GO" id="GO:0008168">
    <property type="term" value="F:methyltransferase activity"/>
    <property type="evidence" value="ECO:0007669"/>
    <property type="project" value="UniProtKB-KW"/>
</dbReference>
<reference evidence="1 2" key="1">
    <citation type="submission" date="2024-02" db="EMBL/GenBank/DDBJ databases">
        <title>Genome analysis and characterization of Microbaculum marinisediminis sp. nov., isolated from marine sediment.</title>
        <authorList>
            <person name="Du Z.-J."/>
            <person name="Ye Y.-Q."/>
            <person name="Zhang Z.-R."/>
            <person name="Yuan S.-M."/>
            <person name="Zhang X.-Y."/>
        </authorList>
    </citation>
    <scope>NUCLEOTIDE SEQUENCE [LARGE SCALE GENOMIC DNA]</scope>
    <source>
        <strain evidence="1 2">SDUM1044001</strain>
    </source>
</reference>
<name>A0AAW9RKH1_9HYPH</name>
<gene>
    <name evidence="1" type="ORF">V3328_13120</name>
</gene>
<evidence type="ECO:0000313" key="1">
    <source>
        <dbReference type="EMBL" id="MEJ8572425.1"/>
    </source>
</evidence>
<proteinExistence type="predicted"/>
<dbReference type="InterPro" id="IPR025690">
    <property type="entry name" value="Methyltransf_put"/>
</dbReference>
<protein>
    <submittedName>
        <fullName evidence="1">Class I SAM-dependent methyltransferase</fullName>
    </submittedName>
</protein>
<dbReference type="RefSeq" id="WP_340330128.1">
    <property type="nucleotide sequence ID" value="NZ_JAZHOF010000005.1"/>
</dbReference>
<keyword evidence="1" id="KW-0808">Transferase</keyword>
<comment type="caution">
    <text evidence="1">The sequence shown here is derived from an EMBL/GenBank/DDBJ whole genome shotgun (WGS) entry which is preliminary data.</text>
</comment>
<dbReference type="AlphaFoldDB" id="A0AAW9RKH1"/>
<dbReference type="Gene3D" id="3.40.50.150">
    <property type="entry name" value="Vaccinia Virus protein VP39"/>
    <property type="match status" value="1"/>
</dbReference>
<dbReference type="InterPro" id="IPR029063">
    <property type="entry name" value="SAM-dependent_MTases_sf"/>
</dbReference>
<dbReference type="Proteomes" id="UP001378188">
    <property type="component" value="Unassembled WGS sequence"/>
</dbReference>
<dbReference type="Pfam" id="PF12692">
    <property type="entry name" value="Methyltransf_17"/>
    <property type="match status" value="1"/>
</dbReference>
<keyword evidence="1" id="KW-0489">Methyltransferase</keyword>
<evidence type="ECO:0000313" key="2">
    <source>
        <dbReference type="Proteomes" id="UP001378188"/>
    </source>
</evidence>
<sequence>MSRLDSMINRLVAQRSILDHAAALIAGVPGPVLELGLGNGRTFDHLREKLPDREIFVFERKITASPRSIPDSDHVILGEIRDTLPFCGPRVGAAAALIHADLSNGDPTDDLSRRSWLSPMVADRAAPGAVVVSGHALDLPGFDELPLPEGIRPGRYYLYRKQ</sequence>
<dbReference type="EMBL" id="JAZHOF010000005">
    <property type="protein sequence ID" value="MEJ8572425.1"/>
    <property type="molecule type" value="Genomic_DNA"/>
</dbReference>
<accession>A0AAW9RKH1</accession>
<organism evidence="1 2">
    <name type="scientific">Microbaculum marinum</name>
    <dbReference type="NCBI Taxonomy" id="1764581"/>
    <lineage>
        <taxon>Bacteria</taxon>
        <taxon>Pseudomonadati</taxon>
        <taxon>Pseudomonadota</taxon>
        <taxon>Alphaproteobacteria</taxon>
        <taxon>Hyphomicrobiales</taxon>
        <taxon>Tepidamorphaceae</taxon>
        <taxon>Microbaculum</taxon>
    </lineage>
</organism>
<dbReference type="GO" id="GO:0032259">
    <property type="term" value="P:methylation"/>
    <property type="evidence" value="ECO:0007669"/>
    <property type="project" value="UniProtKB-KW"/>
</dbReference>
<keyword evidence="2" id="KW-1185">Reference proteome</keyword>